<dbReference type="InterPro" id="IPR007197">
    <property type="entry name" value="rSAM"/>
</dbReference>
<dbReference type="SFLD" id="SFLDS00029">
    <property type="entry name" value="Radical_SAM"/>
    <property type="match status" value="1"/>
</dbReference>
<dbReference type="GO" id="GO:0051536">
    <property type="term" value="F:iron-sulfur cluster binding"/>
    <property type="evidence" value="ECO:0007669"/>
    <property type="project" value="UniProtKB-KW"/>
</dbReference>
<accession>A0A6B4CR86</accession>
<dbReference type="Gene3D" id="3.40.50.720">
    <property type="entry name" value="NAD(P)-binding Rossmann-like Domain"/>
    <property type="match status" value="1"/>
</dbReference>
<dbReference type="EMBL" id="SWOY01000002">
    <property type="protein sequence ID" value="NFG16688.1"/>
    <property type="molecule type" value="Genomic_DNA"/>
</dbReference>
<reference evidence="5 6" key="1">
    <citation type="submission" date="2019-04" db="EMBL/GenBank/DDBJ databases">
        <title>Genome sequencing of Clostridium botulinum Groups I-IV and Clostridium butyricum.</title>
        <authorList>
            <person name="Brunt J."/>
            <person name="Van Vliet A.H.M."/>
            <person name="Stringer S.C."/>
            <person name="Carter A.T."/>
            <person name="Peck M.W."/>
        </authorList>
    </citation>
    <scope>NUCLEOTIDE SEQUENCE [LARGE SCALE GENOMIC DNA]</scope>
    <source>
        <strain evidence="5 6">IFR 18/037</strain>
    </source>
</reference>
<dbReference type="GO" id="GO:0003824">
    <property type="term" value="F:catalytic activity"/>
    <property type="evidence" value="ECO:0007669"/>
    <property type="project" value="InterPro"/>
</dbReference>
<evidence type="ECO:0000313" key="6">
    <source>
        <dbReference type="Proteomes" id="UP000478995"/>
    </source>
</evidence>
<dbReference type="InterPro" id="IPR013785">
    <property type="entry name" value="Aldolase_TIM"/>
</dbReference>
<dbReference type="CDD" id="cd01335">
    <property type="entry name" value="Radical_SAM"/>
    <property type="match status" value="1"/>
</dbReference>
<dbReference type="Gene3D" id="3.20.20.70">
    <property type="entry name" value="Aldolase class I"/>
    <property type="match status" value="1"/>
</dbReference>
<keyword evidence="1" id="KW-0949">S-adenosyl-L-methionine</keyword>
<dbReference type="Proteomes" id="UP000478995">
    <property type="component" value="Unassembled WGS sequence"/>
</dbReference>
<dbReference type="AlphaFoldDB" id="A0A6B4CR86"/>
<dbReference type="SFLD" id="SFLDG01067">
    <property type="entry name" value="SPASM/twitch_domain_containing"/>
    <property type="match status" value="1"/>
</dbReference>
<evidence type="ECO:0000256" key="3">
    <source>
        <dbReference type="ARBA" id="ARBA00023004"/>
    </source>
</evidence>
<sequence>MENLKFATLRLYRTCNYKCSYCFVPDNDKMSNFGRAVTEEGMGKIFKFFDERGEWHIQLTGGEPTIHPHFIEFCERLSKNHYLNMGTNNSISYDKLREFIKKIDPNKIDYIQCSLQEVDEEERFKDFLNKMIIYKENNFKAYVSYVAVPDRLDRVKKYYDIFSYYDIPFVVQVFSGKYKNKEYPRDYTQDEIDYLDQYMMSSMYRALLDIGDRYPTCKLCAAGKRRILVDALSGKVFKCLNESEPIGNIYNNKLNLNDKYLKCRAKKCSCIFEPHLDVEPILYKDFENIFNGKKHYDKELYELYKNNSIGNEEYKKYWAEIEIKKLEKKIITLKNMFKDSANKNIGIYGTGEHTKKMLDDYKRYIDEIKFNICLFNSNSDLWNKEYLGFQIHNPIEIPNLDLDRVIISSYEFQNEIYDSIKKYESNEINIVKIYKDKEEIMFTYK</sequence>
<organism evidence="5 6">
    <name type="scientific">Clostridium botulinum</name>
    <dbReference type="NCBI Taxonomy" id="1491"/>
    <lineage>
        <taxon>Bacteria</taxon>
        <taxon>Bacillati</taxon>
        <taxon>Bacillota</taxon>
        <taxon>Clostridia</taxon>
        <taxon>Eubacteriales</taxon>
        <taxon>Clostridiaceae</taxon>
        <taxon>Clostridium</taxon>
    </lineage>
</organism>
<dbReference type="InterPro" id="IPR050377">
    <property type="entry name" value="Radical_SAM_PqqE_MftC-like"/>
</dbReference>
<protein>
    <submittedName>
        <fullName evidence="5">Radical SAM protein</fullName>
    </submittedName>
</protein>
<keyword evidence="2" id="KW-0479">Metal-binding</keyword>
<proteinExistence type="predicted"/>
<dbReference type="GO" id="GO:0046872">
    <property type="term" value="F:metal ion binding"/>
    <property type="evidence" value="ECO:0007669"/>
    <property type="project" value="UniProtKB-KW"/>
</dbReference>
<dbReference type="InterPro" id="IPR058240">
    <property type="entry name" value="rSAM_sf"/>
</dbReference>
<dbReference type="PANTHER" id="PTHR11228:SF7">
    <property type="entry name" value="PQQA PEPTIDE CYCLASE"/>
    <property type="match status" value="1"/>
</dbReference>
<keyword evidence="4" id="KW-0411">Iron-sulfur</keyword>
<dbReference type="Pfam" id="PF04055">
    <property type="entry name" value="Radical_SAM"/>
    <property type="match status" value="1"/>
</dbReference>
<evidence type="ECO:0000313" key="5">
    <source>
        <dbReference type="EMBL" id="NFG16688.1"/>
    </source>
</evidence>
<evidence type="ECO:0000256" key="1">
    <source>
        <dbReference type="ARBA" id="ARBA00022691"/>
    </source>
</evidence>
<evidence type="ECO:0000256" key="4">
    <source>
        <dbReference type="ARBA" id="ARBA00023014"/>
    </source>
</evidence>
<dbReference type="PANTHER" id="PTHR11228">
    <property type="entry name" value="RADICAL SAM DOMAIN PROTEIN"/>
    <property type="match status" value="1"/>
</dbReference>
<dbReference type="RefSeq" id="WP_012703882.1">
    <property type="nucleotide sequence ID" value="NZ_CP013847.1"/>
</dbReference>
<evidence type="ECO:0000256" key="2">
    <source>
        <dbReference type="ARBA" id="ARBA00022723"/>
    </source>
</evidence>
<dbReference type="SUPFAM" id="SSF102114">
    <property type="entry name" value="Radical SAM enzymes"/>
    <property type="match status" value="1"/>
</dbReference>
<dbReference type="PROSITE" id="PS51918">
    <property type="entry name" value="RADICAL_SAM"/>
    <property type="match status" value="1"/>
</dbReference>
<gene>
    <name evidence="5" type="ORF">FC794_07775</name>
</gene>
<keyword evidence="3" id="KW-0408">Iron</keyword>
<name>A0A6B4CR86_CLOBO</name>
<comment type="caution">
    <text evidence="5">The sequence shown here is derived from an EMBL/GenBank/DDBJ whole genome shotgun (WGS) entry which is preliminary data.</text>
</comment>